<dbReference type="EMBL" id="JH921436">
    <property type="protein sequence ID" value="EKD17361.1"/>
    <property type="molecule type" value="Genomic_DNA"/>
</dbReference>
<dbReference type="OrthoDB" id="3549067at2759"/>
<feature type="region of interest" description="Disordered" evidence="1">
    <location>
        <begin position="172"/>
        <end position="286"/>
    </location>
</feature>
<evidence type="ECO:0000313" key="2">
    <source>
        <dbReference type="EMBL" id="EKD17361.1"/>
    </source>
</evidence>
<dbReference type="OMA" id="LAISGCC"/>
<dbReference type="KEGG" id="mbe:MBM_04222"/>
<evidence type="ECO:0000313" key="3">
    <source>
        <dbReference type="Proteomes" id="UP000006753"/>
    </source>
</evidence>
<dbReference type="GeneID" id="18760157"/>
<dbReference type="AlphaFoldDB" id="K1WWC8"/>
<dbReference type="Proteomes" id="UP000006753">
    <property type="component" value="Unassembled WGS sequence"/>
</dbReference>
<feature type="compositionally biased region" description="Polar residues" evidence="1">
    <location>
        <begin position="271"/>
        <end position="286"/>
    </location>
</feature>
<name>K1WWC8_MARBU</name>
<feature type="compositionally biased region" description="Polar residues" evidence="1">
    <location>
        <begin position="509"/>
        <end position="520"/>
    </location>
</feature>
<dbReference type="InParanoid" id="K1WWC8"/>
<evidence type="ECO:0000256" key="1">
    <source>
        <dbReference type="SAM" id="MobiDB-lite"/>
    </source>
</evidence>
<reference evidence="2 3" key="1">
    <citation type="journal article" date="2012" name="BMC Genomics">
        <title>Sequencing the genome of Marssonina brunnea reveals fungus-poplar co-evolution.</title>
        <authorList>
            <person name="Zhu S."/>
            <person name="Cao Y.-Z."/>
            <person name="Jiang C."/>
            <person name="Tan B.-Y."/>
            <person name="Wang Z."/>
            <person name="Feng S."/>
            <person name="Zhang L."/>
            <person name="Su X.-H."/>
            <person name="Brejova B."/>
            <person name="Vinar T."/>
            <person name="Xu M."/>
            <person name="Wang M.-X."/>
            <person name="Zhang S.-G."/>
            <person name="Huang M.-R."/>
            <person name="Wu R."/>
            <person name="Zhou Y."/>
        </authorList>
    </citation>
    <scope>NUCLEOTIDE SEQUENCE [LARGE SCALE GENOMIC DNA]</scope>
    <source>
        <strain evidence="2 3">MB_m1</strain>
    </source>
</reference>
<feature type="compositionally biased region" description="Low complexity" evidence="1">
    <location>
        <begin position="185"/>
        <end position="195"/>
    </location>
</feature>
<sequence>MPPLCELHFPTVSRTYLTGPCHSHVRRSWAQAETWISDGLTRGFHPADIGNMVSLELEISLAISGCCTCSLEYCLRSLNKMRRAGQFTSFSPNTNVNINESLKMSQDGYGYSYQFSQNFRDSDLVSQYGMDPEISRGIGQEQAEKDLTEAELQAVRKDIRKQAEIESRSKAQGFAEGGYTETIQSGSSRSRSSTSALKAEGSNAKNISTRSAHSRRPTTSSHARSTTADSRTDIRAGHRSETGDTGVLLSQGSSTATLTDETRTDIRAGHRSQTQMTKIRSSSKASYTVVQEDLATLAPDDSISQMVPKKRSRTSTISKEKYVSSRRVSDQANAGTASSDVTLRPAAPRSRKQIALDMAALSAELMALDKSSDASGYTEPSTGYSSRASRGESRGKDSQRTMDSNATRETSRERHRRHRREREQAREQEGRHQDKESRMSRYRPDSKSGKTKDSSRDRESRDRQPPKRERTRKISQDRRQKESSHRSRSRSKDRSASGISRAASSIASWVTTVASSNTGSGREHQSAASSAALPEQCKHAKLGHH</sequence>
<feature type="compositionally biased region" description="Polar residues" evidence="1">
    <location>
        <begin position="248"/>
        <end position="259"/>
    </location>
</feature>
<feature type="compositionally biased region" description="Basic and acidic residues" evidence="1">
    <location>
        <begin position="389"/>
        <end position="400"/>
    </location>
</feature>
<accession>K1WWC8</accession>
<feature type="compositionally biased region" description="Polar residues" evidence="1">
    <location>
        <begin position="203"/>
        <end position="229"/>
    </location>
</feature>
<feature type="compositionally biased region" description="Polar residues" evidence="1">
    <location>
        <begin position="373"/>
        <end position="388"/>
    </location>
</feature>
<feature type="region of interest" description="Disordered" evidence="1">
    <location>
        <begin position="370"/>
        <end position="545"/>
    </location>
</feature>
<dbReference type="RefSeq" id="XP_007292111.1">
    <property type="nucleotide sequence ID" value="XM_007292049.1"/>
</dbReference>
<feature type="region of interest" description="Disordered" evidence="1">
    <location>
        <begin position="301"/>
        <end position="349"/>
    </location>
</feature>
<organism evidence="2 3">
    <name type="scientific">Marssonina brunnea f. sp. multigermtubi (strain MB_m1)</name>
    <name type="common">Marssonina leaf spot fungus</name>
    <dbReference type="NCBI Taxonomy" id="1072389"/>
    <lineage>
        <taxon>Eukaryota</taxon>
        <taxon>Fungi</taxon>
        <taxon>Dikarya</taxon>
        <taxon>Ascomycota</taxon>
        <taxon>Pezizomycotina</taxon>
        <taxon>Leotiomycetes</taxon>
        <taxon>Helotiales</taxon>
        <taxon>Drepanopezizaceae</taxon>
        <taxon>Drepanopeziza</taxon>
    </lineage>
</organism>
<protein>
    <submittedName>
        <fullName evidence="2">Uncharacterized protein</fullName>
    </submittedName>
</protein>
<feature type="compositionally biased region" description="Basic and acidic residues" evidence="1">
    <location>
        <begin position="421"/>
        <end position="495"/>
    </location>
</feature>
<gene>
    <name evidence="2" type="ORF">MBM_04222</name>
</gene>
<keyword evidence="3" id="KW-1185">Reference proteome</keyword>
<proteinExistence type="predicted"/>
<feature type="compositionally biased region" description="Polar residues" evidence="1">
    <location>
        <begin position="330"/>
        <end position="341"/>
    </location>
</feature>
<feature type="compositionally biased region" description="Low complexity" evidence="1">
    <location>
        <begin position="496"/>
        <end position="508"/>
    </location>
</feature>
<dbReference type="HOGENOM" id="CLU_499729_0_0_1"/>
<feature type="compositionally biased region" description="Basic and acidic residues" evidence="1">
    <location>
        <begin position="318"/>
        <end position="329"/>
    </location>
</feature>
<feature type="compositionally biased region" description="Basic and acidic residues" evidence="1">
    <location>
        <begin position="230"/>
        <end position="242"/>
    </location>
</feature>